<protein>
    <recommendedName>
        <fullName evidence="3">Prevent-host-death protein</fullName>
    </recommendedName>
</protein>
<evidence type="ECO:0008006" key="3">
    <source>
        <dbReference type="Google" id="ProtNLM"/>
    </source>
</evidence>
<proteinExistence type="predicted"/>
<reference evidence="2" key="1">
    <citation type="submission" date="2005-08" db="EMBL/GenBank/DDBJ databases">
        <title>Complete sequence of Dechloromonas aromatica RCB.</title>
        <authorList>
            <person name="Salinero K.K."/>
            <person name="Copeland A."/>
            <person name="Lucas S."/>
            <person name="Lapidus A."/>
            <person name="Barry K."/>
            <person name="Detter J.C."/>
            <person name="Glavina T."/>
            <person name="Hammon N."/>
            <person name="Israni S."/>
            <person name="Pitluck S."/>
            <person name="Di Bartolo G."/>
            <person name="Trong S."/>
            <person name="Schmutz J."/>
            <person name="Larimer F."/>
            <person name="Land M."/>
            <person name="Ivanova N."/>
            <person name="Richardson P."/>
        </authorList>
    </citation>
    <scope>NUCLEOTIDE SEQUENCE</scope>
    <source>
        <strain evidence="2">RCB</strain>
    </source>
</reference>
<organism evidence="2">
    <name type="scientific">Dechloromonas aromatica (strain RCB)</name>
    <dbReference type="NCBI Taxonomy" id="159087"/>
    <lineage>
        <taxon>Bacteria</taxon>
        <taxon>Pseudomonadati</taxon>
        <taxon>Pseudomonadota</taxon>
        <taxon>Betaproteobacteria</taxon>
        <taxon>Rhodocyclales</taxon>
        <taxon>Azonexaceae</taxon>
        <taxon>Dechloromonas</taxon>
    </lineage>
</organism>
<dbReference type="KEGG" id="dar:Daro_0824"/>
<gene>
    <name evidence="2" type="ordered locus">Daro_0824</name>
</gene>
<dbReference type="HOGENOM" id="CLU_173852_0_0_4"/>
<feature type="compositionally biased region" description="Polar residues" evidence="1">
    <location>
        <begin position="1"/>
        <end position="14"/>
    </location>
</feature>
<dbReference type="AlphaFoldDB" id="Q47HV1"/>
<evidence type="ECO:0000256" key="1">
    <source>
        <dbReference type="SAM" id="MobiDB-lite"/>
    </source>
</evidence>
<dbReference type="eggNOG" id="COG3905">
    <property type="taxonomic scope" value="Bacteria"/>
</dbReference>
<accession>Q47HV1</accession>
<evidence type="ECO:0000313" key="2">
    <source>
        <dbReference type="EMBL" id="AAZ45580.1"/>
    </source>
</evidence>
<feature type="region of interest" description="Disordered" evidence="1">
    <location>
        <begin position="1"/>
        <end position="23"/>
    </location>
</feature>
<name>Q47HV1_DECAR</name>
<dbReference type="NCBIfam" id="NF041551">
    <property type="entry name" value="YlcI_YnfO_N"/>
    <property type="match status" value="1"/>
</dbReference>
<dbReference type="STRING" id="159087.Daro_0824"/>
<dbReference type="EMBL" id="CP000089">
    <property type="protein sequence ID" value="AAZ45580.1"/>
    <property type="molecule type" value="Genomic_DNA"/>
</dbReference>
<sequence>MIQDAGQNASQMQLKGNPMKTATFPSLRVTPELRQAAEQILQEGETLSSFVEQSIRESIGRRQIQQEFIARGLRSRDNAGQTGKYVSADNVIGRLEQMLASAKDNK</sequence>